<dbReference type="EMBL" id="CM042064">
    <property type="protein sequence ID" value="KAI3665840.1"/>
    <property type="molecule type" value="Genomic_DNA"/>
</dbReference>
<organism evidence="1 2">
    <name type="scientific">Arctium lappa</name>
    <name type="common">Greater burdock</name>
    <name type="synonym">Lappa major</name>
    <dbReference type="NCBI Taxonomy" id="4217"/>
    <lineage>
        <taxon>Eukaryota</taxon>
        <taxon>Viridiplantae</taxon>
        <taxon>Streptophyta</taxon>
        <taxon>Embryophyta</taxon>
        <taxon>Tracheophyta</taxon>
        <taxon>Spermatophyta</taxon>
        <taxon>Magnoliopsida</taxon>
        <taxon>eudicotyledons</taxon>
        <taxon>Gunneridae</taxon>
        <taxon>Pentapetalae</taxon>
        <taxon>asterids</taxon>
        <taxon>campanulids</taxon>
        <taxon>Asterales</taxon>
        <taxon>Asteraceae</taxon>
        <taxon>Carduoideae</taxon>
        <taxon>Cardueae</taxon>
        <taxon>Arctiinae</taxon>
        <taxon>Arctium</taxon>
    </lineage>
</organism>
<comment type="caution">
    <text evidence="1">The sequence shown here is derived from an EMBL/GenBank/DDBJ whole genome shotgun (WGS) entry which is preliminary data.</text>
</comment>
<name>A0ACB8XFS5_ARCLA</name>
<accession>A0ACB8XFS5</accession>
<evidence type="ECO:0000313" key="2">
    <source>
        <dbReference type="Proteomes" id="UP001055879"/>
    </source>
</evidence>
<sequence length="244" mass="28009">MKSDNEKSKDGEKSKEGKVRKDNDGKAESKGKKVKEKKKDEEPPRHPGLLLQTKENNDSKLRSLSLSLDSLLGYDDNDIEESTFELSLFAETIYEMLQYQMGSRILTFLQKLRIKFVAKRNENKRRLEEISEKEKEKVKTSTKRVKTDNATVESKSVETEPLVEALKKDEKTIAKVENMLTKNVENTKLEGEDPEEDPEENPEEDPEEDEDMTDASPKDDTENEAILQSSILFFLCTLPLYLIS</sequence>
<proteinExistence type="predicted"/>
<reference evidence="1 2" key="2">
    <citation type="journal article" date="2022" name="Mol. Ecol. Resour.">
        <title>The genomes of chicory, endive, great burdock and yacon provide insights into Asteraceae paleo-polyploidization history and plant inulin production.</title>
        <authorList>
            <person name="Fan W."/>
            <person name="Wang S."/>
            <person name="Wang H."/>
            <person name="Wang A."/>
            <person name="Jiang F."/>
            <person name="Liu H."/>
            <person name="Zhao H."/>
            <person name="Xu D."/>
            <person name="Zhang Y."/>
        </authorList>
    </citation>
    <scope>NUCLEOTIDE SEQUENCE [LARGE SCALE GENOMIC DNA]</scope>
    <source>
        <strain evidence="2">cv. Niubang</strain>
    </source>
</reference>
<dbReference type="Proteomes" id="UP001055879">
    <property type="component" value="Linkage Group LG18"/>
</dbReference>
<keyword evidence="2" id="KW-1185">Reference proteome</keyword>
<gene>
    <name evidence="1" type="ORF">L6452_44475</name>
</gene>
<protein>
    <submittedName>
        <fullName evidence="1">Uncharacterized protein</fullName>
    </submittedName>
</protein>
<reference evidence="2" key="1">
    <citation type="journal article" date="2022" name="Mol. Ecol. Resour.">
        <title>The genomes of chicory, endive, great burdock and yacon provide insights into Asteraceae palaeo-polyploidization history and plant inulin production.</title>
        <authorList>
            <person name="Fan W."/>
            <person name="Wang S."/>
            <person name="Wang H."/>
            <person name="Wang A."/>
            <person name="Jiang F."/>
            <person name="Liu H."/>
            <person name="Zhao H."/>
            <person name="Xu D."/>
            <person name="Zhang Y."/>
        </authorList>
    </citation>
    <scope>NUCLEOTIDE SEQUENCE [LARGE SCALE GENOMIC DNA]</scope>
    <source>
        <strain evidence="2">cv. Niubang</strain>
    </source>
</reference>
<evidence type="ECO:0000313" key="1">
    <source>
        <dbReference type="EMBL" id="KAI3665840.1"/>
    </source>
</evidence>